<gene>
    <name evidence="1" type="ORF">V5O48_003466</name>
</gene>
<organism evidence="1 2">
    <name type="scientific">Marasmius crinis-equi</name>
    <dbReference type="NCBI Taxonomy" id="585013"/>
    <lineage>
        <taxon>Eukaryota</taxon>
        <taxon>Fungi</taxon>
        <taxon>Dikarya</taxon>
        <taxon>Basidiomycota</taxon>
        <taxon>Agaricomycotina</taxon>
        <taxon>Agaricomycetes</taxon>
        <taxon>Agaricomycetidae</taxon>
        <taxon>Agaricales</taxon>
        <taxon>Marasmiineae</taxon>
        <taxon>Marasmiaceae</taxon>
        <taxon>Marasmius</taxon>
    </lineage>
</organism>
<keyword evidence="2" id="KW-1185">Reference proteome</keyword>
<dbReference type="Proteomes" id="UP001465976">
    <property type="component" value="Unassembled WGS sequence"/>
</dbReference>
<evidence type="ECO:0000313" key="1">
    <source>
        <dbReference type="EMBL" id="KAL0578523.1"/>
    </source>
</evidence>
<dbReference type="InterPro" id="IPR032675">
    <property type="entry name" value="LRR_dom_sf"/>
</dbReference>
<protein>
    <recommendedName>
        <fullName evidence="3">F-box domain-containing protein</fullName>
    </recommendedName>
</protein>
<proteinExistence type="predicted"/>
<comment type="caution">
    <text evidence="1">The sequence shown here is derived from an EMBL/GenBank/DDBJ whole genome shotgun (WGS) entry which is preliminary data.</text>
</comment>
<evidence type="ECO:0008006" key="3">
    <source>
        <dbReference type="Google" id="ProtNLM"/>
    </source>
</evidence>
<evidence type="ECO:0000313" key="2">
    <source>
        <dbReference type="Proteomes" id="UP001465976"/>
    </source>
</evidence>
<dbReference type="SUPFAM" id="SSF52047">
    <property type="entry name" value="RNI-like"/>
    <property type="match status" value="1"/>
</dbReference>
<dbReference type="Gene3D" id="3.80.10.10">
    <property type="entry name" value="Ribonuclease Inhibitor"/>
    <property type="match status" value="1"/>
</dbReference>
<sequence length="509" mass="58276">MLPHAISQRSTTSAIRMIPIEIWVLVFDIVCLRNQYSLFVNNALSDYQLRAYPVTLSHVCSQWRRIVLSCPQLWSAVSVNFTKLPSPVLPMIQSYLANSCHHTLSVRIARSTSTDPFSSPEEETWKELTRHSSRIRCLQMESNAFHMLDIPLPEDVETLSFPNLTEYRGNFTELFSLPNPWWEALRTAPKLKSVFMSCLHPDSTLPYPQLTKMELNDLLADEIESLFKIFPRCEALEELTIGWTGEEDPNDDEVNLEVVVMTSLRRLSIHGNLLDMDEPLLPEMLASLTMPSLESLSLRYSDFTQRAPWPPSLPAMLSRSSAVLTRLALHIERPKSILSTDPNRSFLILLEQLPNLSIFQLKMGFYESRYSLYESRYSRHKHEYGLDFNNVHVLDLFTRLEQCDHHPSFVPKLASIALELSDIVLRADLANAILDAVVARSRTSGHGRQKLTNVRIRRLPGWKRVAVTKEDYGVDAPDELGSDSSFTQRIEDLGRDGITVLLEELAYFW</sequence>
<accession>A0ABR3FSS5</accession>
<name>A0ABR3FSS5_9AGAR</name>
<reference evidence="1 2" key="1">
    <citation type="submission" date="2024-02" db="EMBL/GenBank/DDBJ databases">
        <title>A draft genome for the cacao thread blight pathogen Marasmius crinis-equi.</title>
        <authorList>
            <person name="Cohen S.P."/>
            <person name="Baruah I.K."/>
            <person name="Amoako-Attah I."/>
            <person name="Bukari Y."/>
            <person name="Meinhardt L.W."/>
            <person name="Bailey B.A."/>
        </authorList>
    </citation>
    <scope>NUCLEOTIDE SEQUENCE [LARGE SCALE GENOMIC DNA]</scope>
    <source>
        <strain evidence="1 2">GH-76</strain>
    </source>
</reference>
<dbReference type="EMBL" id="JBAHYK010000095">
    <property type="protein sequence ID" value="KAL0578523.1"/>
    <property type="molecule type" value="Genomic_DNA"/>
</dbReference>